<evidence type="ECO:0000259" key="2">
    <source>
        <dbReference type="Pfam" id="PF00817"/>
    </source>
</evidence>
<dbReference type="InterPro" id="IPR050356">
    <property type="entry name" value="SulA_CellDiv_inhibitor"/>
</dbReference>
<organism evidence="3 4">
    <name type="scientific">Methylobacterium cerastii</name>
    <dbReference type="NCBI Taxonomy" id="932741"/>
    <lineage>
        <taxon>Bacteria</taxon>
        <taxon>Pseudomonadati</taxon>
        <taxon>Pseudomonadota</taxon>
        <taxon>Alphaproteobacteria</taxon>
        <taxon>Hyphomicrobiales</taxon>
        <taxon>Methylobacteriaceae</taxon>
        <taxon>Methylobacterium</taxon>
    </lineage>
</organism>
<reference evidence="3 4" key="1">
    <citation type="journal article" date="2021" name="Front. Microbiol.">
        <title>Comprehensive Comparative Genomics and Phenotyping of Methylobacterium Species.</title>
        <authorList>
            <person name="Alessa O."/>
            <person name="Ogura Y."/>
            <person name="Fujitani Y."/>
            <person name="Takami H."/>
            <person name="Hayashi T."/>
            <person name="Sahin N."/>
            <person name="Tani A."/>
        </authorList>
    </citation>
    <scope>NUCLEOTIDE SEQUENCE [LARGE SCALE GENOMIC DNA]</scope>
    <source>
        <strain evidence="3 4">DSM 23679</strain>
    </source>
</reference>
<evidence type="ECO:0000313" key="4">
    <source>
        <dbReference type="Proteomes" id="UP001055117"/>
    </source>
</evidence>
<accession>A0ABQ4QEG0</accession>
<keyword evidence="4" id="KW-1185">Reference proteome</keyword>
<proteinExistence type="predicted"/>
<dbReference type="InterPro" id="IPR043502">
    <property type="entry name" value="DNA/RNA_pol_sf"/>
</dbReference>
<dbReference type="EMBL" id="BPQG01000010">
    <property type="protein sequence ID" value="GJD43235.1"/>
    <property type="molecule type" value="Genomic_DNA"/>
</dbReference>
<dbReference type="Proteomes" id="UP001055117">
    <property type="component" value="Unassembled WGS sequence"/>
</dbReference>
<evidence type="ECO:0000256" key="1">
    <source>
        <dbReference type="ARBA" id="ARBA00022763"/>
    </source>
</evidence>
<evidence type="ECO:0000313" key="3">
    <source>
        <dbReference type="EMBL" id="GJD43235.1"/>
    </source>
</evidence>
<dbReference type="CDD" id="cd03468">
    <property type="entry name" value="PolY_like"/>
    <property type="match status" value="1"/>
</dbReference>
<sequence length="506" mass="54748">MRAGATPDDGLPLVIAAAGAGGLRLTAVNPAAAALGLRRGEPLGRVRARLSTPPHVHPADPAADAAAFARLCLWAQRYTPSVVPFGPAEACDGLYLDVTGADHLMGGADKLVADLAARLARAGIPARIAVADTPGAAFALARHGREEMACVPSDETEQILRPLPVEALRCEPAVAVALKRLGLRRIGALLDAPRPPLARRFGEALLLRLDQATGRRPEPLSPISEPVRYGAARGFLDPVGSQEIVVATARRLMAEIAPRLEADGLGARGVRLSLHRVDDVVRALDLGLSEPSRCPDHVARLLQLRLERLGSGLDAGFGFETVRLDVAATGPMPGRQAALDTGPVPPGARIAGLADALRQRFGRPVIRLSPRASHVPERADRIAPWRTESRHTEPWRVERVVLHWPDPDAGIGPRPLVLFDRGEAAEDVIALVAEGPPRRFRWRSRLHRIAHAEGPERIAPEWWRETGIPRDYYVVECESGRRLWLYRDGPNLPERPAAWFVHGLFA</sequence>
<dbReference type="PANTHER" id="PTHR35369:SF2">
    <property type="entry name" value="BLR3025 PROTEIN"/>
    <property type="match status" value="1"/>
</dbReference>
<dbReference type="SUPFAM" id="SSF56672">
    <property type="entry name" value="DNA/RNA polymerases"/>
    <property type="match status" value="1"/>
</dbReference>
<gene>
    <name evidence="3" type="primary">imuB</name>
    <name evidence="3" type="ORF">AFCDBAGC_1084</name>
</gene>
<dbReference type="PANTHER" id="PTHR35369">
    <property type="entry name" value="BLR3025 PROTEIN-RELATED"/>
    <property type="match status" value="1"/>
</dbReference>
<protein>
    <submittedName>
        <fullName evidence="3">Protein ImuB</fullName>
    </submittedName>
</protein>
<keyword evidence="1" id="KW-0227">DNA damage</keyword>
<dbReference type="Pfam" id="PF00817">
    <property type="entry name" value="IMS"/>
    <property type="match status" value="1"/>
</dbReference>
<dbReference type="InterPro" id="IPR001126">
    <property type="entry name" value="UmuC"/>
</dbReference>
<feature type="domain" description="UmuC" evidence="2">
    <location>
        <begin position="11"/>
        <end position="137"/>
    </location>
</feature>
<comment type="caution">
    <text evidence="3">The sequence shown here is derived from an EMBL/GenBank/DDBJ whole genome shotgun (WGS) entry which is preliminary data.</text>
</comment>
<name>A0ABQ4QEG0_9HYPH</name>